<evidence type="ECO:0000313" key="4">
    <source>
        <dbReference type="Proteomes" id="UP000220102"/>
    </source>
</evidence>
<dbReference type="EMBL" id="PDEQ01000007">
    <property type="protein sequence ID" value="PEN12639.1"/>
    <property type="molecule type" value="Genomic_DNA"/>
</dbReference>
<evidence type="ECO:0000256" key="2">
    <source>
        <dbReference type="SAM" id="SignalP"/>
    </source>
</evidence>
<dbReference type="RefSeq" id="WP_098077067.1">
    <property type="nucleotide sequence ID" value="NZ_PDEQ01000007.1"/>
</dbReference>
<dbReference type="Proteomes" id="UP000220102">
    <property type="component" value="Unassembled WGS sequence"/>
</dbReference>
<feature type="compositionally biased region" description="Basic and acidic residues" evidence="1">
    <location>
        <begin position="167"/>
        <end position="184"/>
    </location>
</feature>
<sequence length="184" mass="20344">MRRFLQHTLSFALLTLLIAGPAVAQVTDEVSSYTKVRRVKSAELKDIDIKKYPGNDAALMAEFESDPESSESTWALSFYGFTAEPTSMSSAQEIIIVVDGSPVQPLRIESKSRSIDGDIIEIKKAFFSRPIFQRLASAEAMKVTIGAAVFEVPKRAREDMQTILDKIPAKDGRRTASTDGSNRR</sequence>
<keyword evidence="2" id="KW-0732">Signal</keyword>
<evidence type="ECO:0000313" key="3">
    <source>
        <dbReference type="EMBL" id="PEN12639.1"/>
    </source>
</evidence>
<proteinExistence type="predicted"/>
<protein>
    <submittedName>
        <fullName evidence="3">Uncharacterized protein</fullName>
    </submittedName>
</protein>
<dbReference type="OrthoDB" id="9848238at2"/>
<accession>A0A2A8CV53</accession>
<feature type="region of interest" description="Disordered" evidence="1">
    <location>
        <begin position="165"/>
        <end position="184"/>
    </location>
</feature>
<evidence type="ECO:0000256" key="1">
    <source>
        <dbReference type="SAM" id="MobiDB-lite"/>
    </source>
</evidence>
<dbReference type="AlphaFoldDB" id="A0A2A8CV53"/>
<feature type="signal peptide" evidence="2">
    <location>
        <begin position="1"/>
        <end position="24"/>
    </location>
</feature>
<name>A0A2A8CV53_9BACT</name>
<gene>
    <name evidence="3" type="ORF">CRI94_14080</name>
</gene>
<keyword evidence="4" id="KW-1185">Reference proteome</keyword>
<organism evidence="3 4">
    <name type="scientific">Longibacter salinarum</name>
    <dbReference type="NCBI Taxonomy" id="1850348"/>
    <lineage>
        <taxon>Bacteria</taxon>
        <taxon>Pseudomonadati</taxon>
        <taxon>Rhodothermota</taxon>
        <taxon>Rhodothermia</taxon>
        <taxon>Rhodothermales</taxon>
        <taxon>Salisaetaceae</taxon>
        <taxon>Longibacter</taxon>
    </lineage>
</organism>
<comment type="caution">
    <text evidence="3">The sequence shown here is derived from an EMBL/GenBank/DDBJ whole genome shotgun (WGS) entry which is preliminary data.</text>
</comment>
<reference evidence="3 4" key="1">
    <citation type="submission" date="2017-10" db="EMBL/GenBank/DDBJ databases">
        <title>Draft genome of Longibacter Salinarum.</title>
        <authorList>
            <person name="Goh K.M."/>
            <person name="Shamsir M.S."/>
            <person name="Lim S.W."/>
        </authorList>
    </citation>
    <scope>NUCLEOTIDE SEQUENCE [LARGE SCALE GENOMIC DNA]</scope>
    <source>
        <strain evidence="3 4">KCTC 52045</strain>
    </source>
</reference>
<feature type="chain" id="PRO_5013264459" evidence="2">
    <location>
        <begin position="25"/>
        <end position="184"/>
    </location>
</feature>